<dbReference type="EMBL" id="NRRU01000050">
    <property type="protein sequence ID" value="MBK1713924.1"/>
    <property type="molecule type" value="Genomic_DNA"/>
</dbReference>
<reference evidence="1" key="2">
    <citation type="journal article" date="2020" name="Microorganisms">
        <title>Osmotic Adaptation and Compatible Solute Biosynthesis of Phototrophic Bacteria as Revealed from Genome Analyses.</title>
        <authorList>
            <person name="Imhoff J.F."/>
            <person name="Rahn T."/>
            <person name="Kunzel S."/>
            <person name="Keller A."/>
            <person name="Neulinger S.C."/>
        </authorList>
    </citation>
    <scope>NUCLEOTIDE SEQUENCE</scope>
    <source>
        <strain evidence="1">IM 151</strain>
    </source>
</reference>
<comment type="caution">
    <text evidence="1">The sequence shown here is derived from an EMBL/GenBank/DDBJ whole genome shotgun (WGS) entry which is preliminary data.</text>
</comment>
<evidence type="ECO:0008006" key="3">
    <source>
        <dbReference type="Google" id="ProtNLM"/>
    </source>
</evidence>
<accession>A0ABS1DW85</accession>
<keyword evidence="2" id="KW-1185">Reference proteome</keyword>
<dbReference type="SUPFAM" id="SSF56935">
    <property type="entry name" value="Porins"/>
    <property type="match status" value="1"/>
</dbReference>
<gene>
    <name evidence="1" type="ORF">CKO43_14175</name>
</gene>
<evidence type="ECO:0000313" key="2">
    <source>
        <dbReference type="Proteomes" id="UP001041814"/>
    </source>
</evidence>
<protein>
    <recommendedName>
        <fullName evidence="3">MtrB/PioB family decaheme-associated outer membrane protein</fullName>
    </recommendedName>
</protein>
<evidence type="ECO:0000313" key="1">
    <source>
        <dbReference type="EMBL" id="MBK1713924.1"/>
    </source>
</evidence>
<organism evidence="1 2">
    <name type="scientific">Rubrivivax gelatinosus</name>
    <name type="common">Rhodocyclus gelatinosus</name>
    <name type="synonym">Rhodopseudomonas gelatinosa</name>
    <dbReference type="NCBI Taxonomy" id="28068"/>
    <lineage>
        <taxon>Bacteria</taxon>
        <taxon>Pseudomonadati</taxon>
        <taxon>Pseudomonadota</taxon>
        <taxon>Betaproteobacteria</taxon>
        <taxon>Burkholderiales</taxon>
        <taxon>Sphaerotilaceae</taxon>
        <taxon>Rubrivivax</taxon>
    </lineage>
</organism>
<name>A0ABS1DW85_RUBGE</name>
<dbReference type="Proteomes" id="UP001041814">
    <property type="component" value="Unassembled WGS sequence"/>
</dbReference>
<proteinExistence type="predicted"/>
<sequence length="936" mass="100217">MRTTTSRRRHAGGSQPATARRLLGLLIGSSLAQIAALPARADSGVGVDTIVGNTLMPVGGLRLPARDPDGIGEAGVHRNPTGLLNAQPALVEEHEPGEGWQWHGQIEGGGLAVDGDRDNAKFREYRALGNGLLLGGLRLLGESGDGQNYLEASAASLGRDDGFASLRLGRYNGWRLKAFYNETPHVFTSGYRSLWDGIGSGRMTLARLPAGPTAPATAADTDIAIGLDALAAPKKTLSLVRQKGGLRLDLPLDDTLKVYAGFSSEKRQGARPFGMVSGGGGGTGGVETAEPIDYDTHEVVAGLQWDGERSSANVMLMASLFRNNIDTLVVDNPMFLPAANGITSFPQAVFDLVPDNDFYNLKAEFAHAMPELAKARFTGVVSLSSSRQDDALIPMTPYAGAVVNGVAGGAWDTTASLSRDSAQRRIDSRLFDFALAVQPVAALDLKARWRRYETIDKSPQYWACNPLTGQWGRLINDGSGSVFATANVTAGVNPAGTTANAYDTLLCDIQAIQALGLVPSAGNVNIGAAQYEIQQDNTSLGGDWRLGRAQNLNLQLERESVERSNRERKRTWEDRLKAGYVNRALEGGTLRLSAEFARRRGSTYVSDPYEAFYSGSLGPEPAQNGVNVASWIHTNDLHRKFDLADRDGIVVNARFNQALSETMDLSLAAQAKEQRFPDSEYGRSGVQRLNSVNAEWNWQPTMVTAVSATLGLQRGRIAQTGVQANACVLGNTYYFYSDGSVSTSATPTAAQAAAGIGVVGSSGVVTAANYASLCGSASDISPLYPSSRRWTQVQDDDTRSAGFGIRHEFGRVRVEANYGYTSGRTSTAYTYNAAALGLVTSGAPTTAELAALALIGSGLPDLRYRQHAIDLTVVVPLSNQVTTRWLLRHELTRIVDWHYDGVEANPTPSNNQQTYLDIGPRSYRATMVGVMLGVSF</sequence>
<dbReference type="Pfam" id="PF11854">
    <property type="entry name" value="MtrB_PioB"/>
    <property type="match status" value="1"/>
</dbReference>
<reference evidence="1" key="1">
    <citation type="submission" date="2017-08" db="EMBL/GenBank/DDBJ databases">
        <authorList>
            <person name="Imhoff J.F."/>
            <person name="Rahn T."/>
            <person name="Kuenzel S."/>
            <person name="Neulinger S.C."/>
        </authorList>
    </citation>
    <scope>NUCLEOTIDE SEQUENCE</scope>
    <source>
        <strain evidence="1">IM 151</strain>
    </source>
</reference>
<dbReference type="InterPro" id="IPR020016">
    <property type="entry name" value="Decahaem-assoc_OM_MtrB/PioB"/>
</dbReference>
<dbReference type="RefSeq" id="WP_200379056.1">
    <property type="nucleotide sequence ID" value="NZ_NRRU01000050.1"/>
</dbReference>